<dbReference type="PROSITE" id="PS00731">
    <property type="entry name" value="AP_NUCLEASE_F2_3"/>
    <property type="match status" value="1"/>
</dbReference>
<evidence type="ECO:0000256" key="3">
    <source>
        <dbReference type="ARBA" id="ARBA00022763"/>
    </source>
</evidence>
<sequence>MIKIGAHMPISKGFDRVPQDTVNIGGNSFQIFPHNARSWGAKLPSDEVATKFKREMKKNGIDWENAFCHSGYLINLASPKEDIWQKSVELLKKEVEICRKLGIRYLNIHPGSHLGTGEEEGIDRIVRGLNEVLNNTEGVVILLENVSQKGGNIGYKLEQLKKIRDLVDQKDRVAVTYDTCHGFDSGYDITKKEGVEALLNEIETLFGLERLKMIHLNDSKYPLGAAKDRHERIGSGFIGEEGFAVFFSFKEIQEVPWILETPGGNEEHAEDIKKVFEIIEKFGIEVD</sequence>
<dbReference type="SMR" id="D2C5M5"/>
<accession>D2C5M5</accession>
<evidence type="ECO:0000259" key="8">
    <source>
        <dbReference type="Pfam" id="PF01261"/>
    </source>
</evidence>
<dbReference type="PANTHER" id="PTHR21445">
    <property type="entry name" value="ENDONUCLEASE IV ENDODEOXYRIBONUCLEASE IV"/>
    <property type="match status" value="1"/>
</dbReference>
<dbReference type="CDD" id="cd00019">
    <property type="entry name" value="AP2Ec"/>
    <property type="match status" value="1"/>
</dbReference>
<dbReference type="InterPro" id="IPR001719">
    <property type="entry name" value="AP_endonuc_2"/>
</dbReference>
<proteinExistence type="inferred from homology"/>
<comment type="function">
    <text evidence="7">Endonuclease IV plays a role in DNA repair. It cleaves phosphodiester bonds at apurinic or apyrimidinic (AP) sites, generating a 3'-hydroxyl group and a 5'-terminal sugar phosphate.</text>
</comment>
<dbReference type="PROSITE" id="PS00730">
    <property type="entry name" value="AP_NUCLEASE_F2_2"/>
    <property type="match status" value="1"/>
</dbReference>
<keyword evidence="7 9" id="KW-0255">Endonuclease</keyword>
<keyword evidence="6 7" id="KW-0234">DNA repair</keyword>
<dbReference type="Gene3D" id="3.20.20.150">
    <property type="entry name" value="Divalent-metal-dependent TIM barrel enzymes"/>
    <property type="match status" value="1"/>
</dbReference>
<comment type="similarity">
    <text evidence="1 7">Belongs to the AP endonuclease 2 family.</text>
</comment>
<dbReference type="GO" id="GO:0006284">
    <property type="term" value="P:base-excision repair"/>
    <property type="evidence" value="ECO:0007669"/>
    <property type="project" value="TreeGrafter"/>
</dbReference>
<dbReference type="HAMAP" id="MF_00152">
    <property type="entry name" value="Nfo"/>
    <property type="match status" value="1"/>
</dbReference>
<keyword evidence="2 7" id="KW-0479">Metal-binding</keyword>
<dbReference type="Proteomes" id="UP000000940">
    <property type="component" value="Chromosome"/>
</dbReference>
<name>D2C5M5_THEP2</name>
<dbReference type="KEGG" id="tnp:Tnap_0156"/>
<dbReference type="PROSITE" id="PS51432">
    <property type="entry name" value="AP_NUCLEASE_F2_4"/>
    <property type="match status" value="1"/>
</dbReference>
<organism evidence="9 10">
    <name type="scientific">Thermotoga petrophila (strain ATCC BAA-489 / DSM 13996 / JCM 10882 / RKU-10)</name>
    <name type="common">Thermotoga naphthophila</name>
    <dbReference type="NCBI Taxonomy" id="590168"/>
    <lineage>
        <taxon>Bacteria</taxon>
        <taxon>Thermotogati</taxon>
        <taxon>Thermotogota</taxon>
        <taxon>Thermotogae</taxon>
        <taxon>Thermotogales</taxon>
        <taxon>Thermotogaceae</taxon>
        <taxon>Thermotoga</taxon>
    </lineage>
</organism>
<feature type="binding site" evidence="7">
    <location>
        <position position="144"/>
    </location>
    <ligand>
        <name>Zn(2+)</name>
        <dbReference type="ChEBI" id="CHEBI:29105"/>
        <label>2</label>
    </ligand>
</feature>
<dbReference type="GO" id="GO:0003677">
    <property type="term" value="F:DNA binding"/>
    <property type="evidence" value="ECO:0007669"/>
    <property type="project" value="InterPro"/>
</dbReference>
<evidence type="ECO:0000313" key="10">
    <source>
        <dbReference type="Proteomes" id="UP000000940"/>
    </source>
</evidence>
<keyword evidence="7" id="KW-0540">Nuclease</keyword>
<feature type="binding site" evidence="7">
    <location>
        <position position="228"/>
    </location>
    <ligand>
        <name>Zn(2+)</name>
        <dbReference type="ChEBI" id="CHEBI:29105"/>
        <label>3</label>
    </ligand>
</feature>
<comment type="catalytic activity">
    <reaction evidence="7">
        <text>Endonucleolytic cleavage to 5'-phosphooligonucleotide end-products.</text>
        <dbReference type="EC" id="3.1.21.2"/>
    </reaction>
</comment>
<dbReference type="HOGENOM" id="CLU_025885_0_1_0"/>
<feature type="domain" description="Xylose isomerase-like TIM barrel" evidence="8">
    <location>
        <begin position="21"/>
        <end position="272"/>
    </location>
</feature>
<keyword evidence="4 7" id="KW-0378">Hydrolase</keyword>
<dbReference type="SUPFAM" id="SSF51658">
    <property type="entry name" value="Xylose isomerase-like"/>
    <property type="match status" value="1"/>
</dbReference>
<feature type="binding site" evidence="7">
    <location>
        <position position="215"/>
    </location>
    <ligand>
        <name>Zn(2+)</name>
        <dbReference type="ChEBI" id="CHEBI:29105"/>
        <label>2</label>
    </ligand>
</feature>
<dbReference type="GO" id="GO:0003906">
    <property type="term" value="F:DNA-(apurinic or apyrimidinic site) endonuclease activity"/>
    <property type="evidence" value="ECO:0007669"/>
    <property type="project" value="TreeGrafter"/>
</dbReference>
<dbReference type="AlphaFoldDB" id="D2C5M5"/>
<evidence type="ECO:0000256" key="1">
    <source>
        <dbReference type="ARBA" id="ARBA00005340"/>
    </source>
</evidence>
<feature type="binding site" evidence="7">
    <location>
        <position position="109"/>
    </location>
    <ligand>
        <name>Zn(2+)</name>
        <dbReference type="ChEBI" id="CHEBI:29105"/>
        <label>1</label>
    </ligand>
</feature>
<feature type="binding site" evidence="7">
    <location>
        <position position="178"/>
    </location>
    <ligand>
        <name>Zn(2+)</name>
        <dbReference type="ChEBI" id="CHEBI:29105"/>
        <label>2</label>
    </ligand>
</feature>
<feature type="binding site" evidence="7">
    <location>
        <position position="260"/>
    </location>
    <ligand>
        <name>Zn(2+)</name>
        <dbReference type="ChEBI" id="CHEBI:29105"/>
        <label>2</label>
    </ligand>
</feature>
<evidence type="ECO:0000256" key="4">
    <source>
        <dbReference type="ARBA" id="ARBA00022801"/>
    </source>
</evidence>
<dbReference type="PANTHER" id="PTHR21445:SF0">
    <property type="entry name" value="APURINIC-APYRIMIDINIC ENDONUCLEASE"/>
    <property type="match status" value="1"/>
</dbReference>
<keyword evidence="5 7" id="KW-0862">Zinc</keyword>
<dbReference type="SMART" id="SM00518">
    <property type="entry name" value="AP2Ec"/>
    <property type="match status" value="1"/>
</dbReference>
<dbReference type="NCBIfam" id="TIGR00587">
    <property type="entry name" value="nfo"/>
    <property type="match status" value="1"/>
</dbReference>
<protein>
    <recommendedName>
        <fullName evidence="7">Probable endonuclease 4</fullName>
        <ecNumber evidence="7">3.1.21.2</ecNumber>
    </recommendedName>
    <alternativeName>
        <fullName evidence="7">Endodeoxyribonuclease IV</fullName>
    </alternativeName>
    <alternativeName>
        <fullName evidence="7">Endonuclease IV</fullName>
    </alternativeName>
</protein>
<evidence type="ECO:0000313" key="9">
    <source>
        <dbReference type="EMBL" id="ADA66261.1"/>
    </source>
</evidence>
<feature type="binding site" evidence="7">
    <location>
        <position position="144"/>
    </location>
    <ligand>
        <name>Zn(2+)</name>
        <dbReference type="ChEBI" id="CHEBI:29105"/>
        <label>1</label>
    </ligand>
</feature>
<evidence type="ECO:0000256" key="5">
    <source>
        <dbReference type="ARBA" id="ARBA00022833"/>
    </source>
</evidence>
<evidence type="ECO:0000256" key="7">
    <source>
        <dbReference type="HAMAP-Rule" id="MF_00152"/>
    </source>
</evidence>
<dbReference type="EC" id="3.1.21.2" evidence="7"/>
<dbReference type="PROSITE" id="PS00729">
    <property type="entry name" value="AP_NUCLEASE_F2_1"/>
    <property type="match status" value="1"/>
</dbReference>
<gene>
    <name evidence="7" type="primary">nfo</name>
    <name evidence="9" type="ordered locus">Tnap_0156</name>
</gene>
<dbReference type="InterPro" id="IPR036237">
    <property type="entry name" value="Xyl_isomerase-like_sf"/>
</dbReference>
<dbReference type="RefSeq" id="WP_012310623.1">
    <property type="nucleotide sequence ID" value="NC_013642.1"/>
</dbReference>
<dbReference type="InterPro" id="IPR018246">
    <property type="entry name" value="AP_endonuc_F2_Zn_BS"/>
</dbReference>
<dbReference type="GO" id="GO:0008833">
    <property type="term" value="F:deoxyribonuclease IV (phage-T4-induced) activity"/>
    <property type="evidence" value="ECO:0007669"/>
    <property type="project" value="UniProtKB-UniRule"/>
</dbReference>
<feature type="binding site" evidence="7">
    <location>
        <position position="69"/>
    </location>
    <ligand>
        <name>Zn(2+)</name>
        <dbReference type="ChEBI" id="CHEBI:29105"/>
        <label>1</label>
    </ligand>
</feature>
<comment type="cofactor">
    <cofactor evidence="7">
        <name>Zn(2+)</name>
        <dbReference type="ChEBI" id="CHEBI:29105"/>
    </cofactor>
    <text evidence="7">Binds 3 Zn(2+) ions.</text>
</comment>
<dbReference type="GO" id="GO:0008270">
    <property type="term" value="F:zinc ion binding"/>
    <property type="evidence" value="ECO:0007669"/>
    <property type="project" value="UniProtKB-UniRule"/>
</dbReference>
<dbReference type="EMBL" id="CP001839">
    <property type="protein sequence ID" value="ADA66261.1"/>
    <property type="molecule type" value="Genomic_DNA"/>
</dbReference>
<evidence type="ECO:0000256" key="6">
    <source>
        <dbReference type="ARBA" id="ARBA00023204"/>
    </source>
</evidence>
<keyword evidence="10" id="KW-1185">Reference proteome</keyword>
<dbReference type="Pfam" id="PF01261">
    <property type="entry name" value="AP_endonuc_2"/>
    <property type="match status" value="1"/>
</dbReference>
<dbReference type="FunFam" id="3.20.20.150:FF:000001">
    <property type="entry name" value="Probable endonuclease 4"/>
    <property type="match status" value="1"/>
</dbReference>
<dbReference type="InterPro" id="IPR013022">
    <property type="entry name" value="Xyl_isomerase-like_TIM-brl"/>
</dbReference>
<feature type="binding site" evidence="7">
    <location>
        <position position="181"/>
    </location>
    <ligand>
        <name>Zn(2+)</name>
        <dbReference type="ChEBI" id="CHEBI:29105"/>
        <label>3</label>
    </ligand>
</feature>
<feature type="binding site" evidence="7">
    <location>
        <position position="230"/>
    </location>
    <ligand>
        <name>Zn(2+)</name>
        <dbReference type="ChEBI" id="CHEBI:29105"/>
        <label>3</label>
    </ligand>
</feature>
<evidence type="ECO:0000256" key="2">
    <source>
        <dbReference type="ARBA" id="ARBA00022723"/>
    </source>
</evidence>
<reference evidence="9 10" key="1">
    <citation type="submission" date="2009-12" db="EMBL/GenBank/DDBJ databases">
        <title>Complete sequence of Thermotoga petrophila RKU-1.</title>
        <authorList>
            <consortium name="US DOE Joint Genome Institute"/>
            <person name="Lucas S."/>
            <person name="Copeland A."/>
            <person name="Lapidus A."/>
            <person name="Glavina del Rio T."/>
            <person name="Dalin E."/>
            <person name="Tice H."/>
            <person name="Bruce D."/>
            <person name="Goodwin L."/>
            <person name="Pitluck S."/>
            <person name="Munk A.C."/>
            <person name="Brettin T."/>
            <person name="Detter J.C."/>
            <person name="Han C."/>
            <person name="Tapia R."/>
            <person name="Larimer F."/>
            <person name="Land M."/>
            <person name="Hauser L."/>
            <person name="Kyrpides N."/>
            <person name="Mikhailova N."/>
            <person name="Nelson K.E."/>
            <person name="Gogarten J.P."/>
            <person name="Noll K.M."/>
        </authorList>
    </citation>
    <scope>NUCLEOTIDE SEQUENCE [LARGE SCALE GENOMIC DNA]</scope>
    <source>
        <strain evidence="10">ATCC BAA-489 / DSM 13996 / JCM 10882 / RKU-10</strain>
    </source>
</reference>
<keyword evidence="3 7" id="KW-0227">DNA damage</keyword>
<dbReference type="GO" id="GO:0008081">
    <property type="term" value="F:phosphoric diester hydrolase activity"/>
    <property type="evidence" value="ECO:0007669"/>
    <property type="project" value="TreeGrafter"/>
</dbReference>